<keyword evidence="5" id="KW-0670">Pyruvate</keyword>
<dbReference type="InterPro" id="IPR008279">
    <property type="entry name" value="PEP-util_enz_mobile_dom"/>
</dbReference>
<keyword evidence="2" id="KW-0067">ATP-binding</keyword>
<dbReference type="GO" id="GO:0005524">
    <property type="term" value="F:ATP binding"/>
    <property type="evidence" value="ECO:0007669"/>
    <property type="project" value="UniProtKB-KW"/>
</dbReference>
<dbReference type="InterPro" id="IPR051549">
    <property type="entry name" value="PEP_Utilizing_Enz"/>
</dbReference>
<dbReference type="Gene3D" id="3.30.1490.20">
    <property type="entry name" value="ATP-grasp fold, A domain"/>
    <property type="match status" value="1"/>
</dbReference>
<feature type="domain" description="PEP-utilising enzyme mobile" evidence="3">
    <location>
        <begin position="815"/>
        <end position="885"/>
    </location>
</feature>
<protein>
    <submittedName>
        <fullName evidence="5">Phosphoenolpyruvate synthase/pyruvate phosphate dikinase</fullName>
    </submittedName>
</protein>
<dbReference type="SUPFAM" id="SSF52009">
    <property type="entry name" value="Phosphohistidine domain"/>
    <property type="match status" value="1"/>
</dbReference>
<feature type="domain" description="Pyruvate phosphate dikinase AMP/ATP-binding" evidence="4">
    <location>
        <begin position="21"/>
        <end position="324"/>
    </location>
</feature>
<proteinExistence type="predicted"/>
<dbReference type="PANTHER" id="PTHR43615:SF1">
    <property type="entry name" value="PPDK_N DOMAIN-CONTAINING PROTEIN"/>
    <property type="match status" value="1"/>
</dbReference>
<dbReference type="InterPro" id="IPR002192">
    <property type="entry name" value="PPDK_AMP/ATP-bd"/>
</dbReference>
<dbReference type="EMBL" id="GU474928">
    <property type="protein sequence ID" value="ADI19622.1"/>
    <property type="molecule type" value="Genomic_DNA"/>
</dbReference>
<dbReference type="Gene3D" id="3.30.470.20">
    <property type="entry name" value="ATP-grasp fold, B domain"/>
    <property type="match status" value="1"/>
</dbReference>
<keyword evidence="5" id="KW-0418">Kinase</keyword>
<organism evidence="5">
    <name type="scientific">uncultured delta proteobacterium HF0770_45N15</name>
    <dbReference type="NCBI Taxonomy" id="710835"/>
    <lineage>
        <taxon>Bacteria</taxon>
        <taxon>Deltaproteobacteria</taxon>
        <taxon>environmental samples</taxon>
    </lineage>
</organism>
<keyword evidence="5" id="KW-0808">Transferase</keyword>
<evidence type="ECO:0000313" key="5">
    <source>
        <dbReference type="EMBL" id="ADI19622.1"/>
    </source>
</evidence>
<dbReference type="AlphaFoldDB" id="E0XYY0"/>
<dbReference type="Pfam" id="PF00391">
    <property type="entry name" value="PEP-utilizers"/>
    <property type="match status" value="1"/>
</dbReference>
<reference evidence="5" key="1">
    <citation type="journal article" date="2011" name="Environ. Microbiol.">
        <title>Time-series analyses of Monterey Bay coastal microbial picoplankton using a 'genome proxy' microarray.</title>
        <authorList>
            <person name="Rich V.I."/>
            <person name="Pham V.D."/>
            <person name="Eppley J."/>
            <person name="Shi Y."/>
            <person name="DeLong E.F."/>
        </authorList>
    </citation>
    <scope>NUCLEOTIDE SEQUENCE</scope>
</reference>
<accession>E0XYY0</accession>
<dbReference type="InterPro" id="IPR036637">
    <property type="entry name" value="Phosphohistidine_dom_sf"/>
</dbReference>
<evidence type="ECO:0000259" key="4">
    <source>
        <dbReference type="Pfam" id="PF01326"/>
    </source>
</evidence>
<dbReference type="Pfam" id="PF01326">
    <property type="entry name" value="PPDK_N"/>
    <property type="match status" value="1"/>
</dbReference>
<dbReference type="Gene3D" id="3.50.30.10">
    <property type="entry name" value="Phosphohistidine domain"/>
    <property type="match status" value="1"/>
</dbReference>
<keyword evidence="1" id="KW-0547">Nucleotide-binding</keyword>
<dbReference type="SUPFAM" id="SSF56059">
    <property type="entry name" value="Glutathione synthetase ATP-binding domain-like"/>
    <property type="match status" value="1"/>
</dbReference>
<name>E0XYY0_9DELT</name>
<dbReference type="InterPro" id="IPR013815">
    <property type="entry name" value="ATP_grasp_subdomain_1"/>
</dbReference>
<evidence type="ECO:0000259" key="3">
    <source>
        <dbReference type="Pfam" id="PF00391"/>
    </source>
</evidence>
<dbReference type="PANTHER" id="PTHR43615">
    <property type="entry name" value="PHOSPHOENOLPYRUVATE SYNTHASE-RELATED"/>
    <property type="match status" value="1"/>
</dbReference>
<dbReference type="GO" id="GO:0016301">
    <property type="term" value="F:kinase activity"/>
    <property type="evidence" value="ECO:0007669"/>
    <property type="project" value="UniProtKB-KW"/>
</dbReference>
<evidence type="ECO:0000256" key="2">
    <source>
        <dbReference type="ARBA" id="ARBA00022840"/>
    </source>
</evidence>
<sequence length="892" mass="97098">MSSTHVLPFAVQDNALAADLDTVGGKGQSLASMTAAGFPVPAGFTVTTAAYRQFVSDNDLQQAIIDGAKPELVGTAVSFDSASQQIQALFAEAELTDELKAQIAEAYAALGDRDPPVAVRSSANAEDLPDLSFAGQQDTYLNIRGSDAVFEAVRDCWASLWTARAISYRHEHAIAQEAVAMAVVVQKMVPSEVSGILFTANPATGERSEMIVNASFGLGEAIVGGEITPDTYIIDRETLAVRETIIGSKEHMMVSAAGQGTDTRELSAAERDQSSLAEPVLRELGNLAITVEQHFGQPQDIEWAVVNGTLSLLQSRPITNLPPAPLKEIRWEKPDMPDWVLGGFSLLRSNLMEYIPGPVSPLFEDLYLKDAVGGRAVHYAVNGYAYFTAGTPPGVEPFPSTYVYPGSRSELAPTIAKMMNPKDPREINRIYSTGEFAKVYSERFDSWRKETLRAYLAVIDEWQQVDPQTVSDAALLDGMCALATADGETWWSPAMRLESMVSRVGTIMVISMLRTSEMTFQDFLQTAAPGKRFSSAQFLSGLRSVSMEAQDEIADIAALIRADDGLVELVLTTPAPRLLPALRAHSKAELIVQAIDQHLARYGHQISTLDFAEPTLVEDPSPVMLNLKAVVQDSNHDPAATQIDIAKRRQTALREAKQAFSAENWRELCDFLWVMKRVYPDREQVLFYLGAGWPTLRRLALELGRRLVEAGTLTRPDDLFYLWKAQLKEAMAARQAGQALPELKERVAGQRELQQARLRLLPPDVVPPEEGWGPGWGKTANDADSDSLNGNACSPGQITARASLVLSPADFAKMQPGTILVCPMTTPAWTQLFSQAKGLVTDIGSILTHGSIVAREYNIPAVLGLGIATKRIKHGQLIRVDGDNGVVALLDE</sequence>
<evidence type="ECO:0000256" key="1">
    <source>
        <dbReference type="ARBA" id="ARBA00022741"/>
    </source>
</evidence>
<dbReference type="FunFam" id="3.30.1490.20:FF:000010">
    <property type="entry name" value="Phosphoenolpyruvate synthase"/>
    <property type="match status" value="1"/>
</dbReference>